<dbReference type="Pfam" id="PF02613">
    <property type="entry name" value="Nitrate_red_del"/>
    <property type="match status" value="1"/>
</dbReference>
<name>A0ABT8T7A2_9BACT</name>
<keyword evidence="2" id="KW-1185">Reference proteome</keyword>
<dbReference type="Proteomes" id="UP001171111">
    <property type="component" value="Unassembled WGS sequence"/>
</dbReference>
<dbReference type="InterPro" id="IPR020945">
    <property type="entry name" value="DMSO/NO3_reduct_chaperone"/>
</dbReference>
<organism evidence="1 2">
    <name type="scientific">Campylobacter magnus</name>
    <dbReference type="NCBI Taxonomy" id="3026462"/>
    <lineage>
        <taxon>Bacteria</taxon>
        <taxon>Pseudomonadati</taxon>
        <taxon>Campylobacterota</taxon>
        <taxon>Epsilonproteobacteria</taxon>
        <taxon>Campylobacterales</taxon>
        <taxon>Campylobacteraceae</taxon>
        <taxon>Campylobacter</taxon>
    </lineage>
</organism>
<sequence>MFDTDVLRARARFYEFFSYAFFYDEKGKGFANWQEQAKFFSQNELGCDFEPILKADFTSFKAEQNTVLFDLSYANVPLNASFYDEGRDNGKKRVEAIAVLKNSNLRRNIEKCSESEDFIGFLFLMMKEFLEGQIKGQENASQNAKDTFEYLINPCIDELCELLGSHEDSCIFKALSQIISWFVNLERAYYAINAPQKAQISVAKEAMNMRPHSSKMPTAKSKLNWDEFTSL</sequence>
<evidence type="ECO:0000313" key="2">
    <source>
        <dbReference type="Proteomes" id="UP001171111"/>
    </source>
</evidence>
<accession>A0ABT8T7A2</accession>
<reference evidence="1 2" key="1">
    <citation type="submission" date="2023-06" db="EMBL/GenBank/DDBJ databases">
        <title>Campylobacter magnum sp. nov., isolated from cecal contents of domestic pigs (Sus scrofa domesticus).</title>
        <authorList>
            <person name="Papic B."/>
            <person name="Gruntar I."/>
        </authorList>
    </citation>
    <scope>NUCLEOTIDE SEQUENCE [LARGE SCALE GENOMIC DNA]</scope>
    <source>
        <strain evidence="2">34484-21</strain>
    </source>
</reference>
<dbReference type="RefSeq" id="WP_302243963.1">
    <property type="nucleotide sequence ID" value="NZ_JAULJQ010000003.1"/>
</dbReference>
<proteinExistence type="predicted"/>
<dbReference type="Gene3D" id="1.10.3480.10">
    <property type="entry name" value="TorD-like"/>
    <property type="match status" value="1"/>
</dbReference>
<comment type="caution">
    <text evidence="1">The sequence shown here is derived from an EMBL/GenBank/DDBJ whole genome shotgun (WGS) entry which is preliminary data.</text>
</comment>
<dbReference type="EMBL" id="JAULJQ010000003">
    <property type="protein sequence ID" value="MDO2409135.1"/>
    <property type="molecule type" value="Genomic_DNA"/>
</dbReference>
<gene>
    <name evidence="1" type="ORF">Q2362_03350</name>
</gene>
<protein>
    <submittedName>
        <fullName evidence="1">Molecular chaperone TorD family protein</fullName>
    </submittedName>
</protein>
<evidence type="ECO:0000313" key="1">
    <source>
        <dbReference type="EMBL" id="MDO2409135.1"/>
    </source>
</evidence>
<dbReference type="InterPro" id="IPR036411">
    <property type="entry name" value="TorD-like_sf"/>
</dbReference>
<dbReference type="SUPFAM" id="SSF89155">
    <property type="entry name" value="TorD-like"/>
    <property type="match status" value="1"/>
</dbReference>